<sequence>MFELLFLLSIVLIVSSQFLPLQQTEAAKKTCRNRKKTHSEKTISSKTKPHQNKSGGAAKEQMSFRFTL</sequence>
<evidence type="ECO:0000256" key="1">
    <source>
        <dbReference type="SAM" id="MobiDB-lite"/>
    </source>
</evidence>
<reference evidence="2 3" key="1">
    <citation type="submission" date="2016-11" db="EMBL/GenBank/DDBJ databases">
        <authorList>
            <person name="Jaros S."/>
            <person name="Januszkiewicz K."/>
            <person name="Wedrychowicz H."/>
        </authorList>
    </citation>
    <scope>NUCLEOTIDE SEQUENCE [LARGE SCALE GENOMIC DNA]</scope>
    <source>
        <strain evidence="2 3">DSM 5091</strain>
    </source>
</reference>
<evidence type="ECO:0000313" key="3">
    <source>
        <dbReference type="Proteomes" id="UP000184171"/>
    </source>
</evidence>
<feature type="region of interest" description="Disordered" evidence="1">
    <location>
        <begin position="29"/>
        <end position="68"/>
    </location>
</feature>
<keyword evidence="3" id="KW-1185">Reference proteome</keyword>
<evidence type="ECO:0000313" key="2">
    <source>
        <dbReference type="EMBL" id="SHI49918.1"/>
    </source>
</evidence>
<gene>
    <name evidence="2" type="ORF">SAMN02745165_00236</name>
</gene>
<dbReference type="Proteomes" id="UP000184171">
    <property type="component" value="Unassembled WGS sequence"/>
</dbReference>
<accession>A0A1M6BMY9</accession>
<dbReference type="AlphaFoldDB" id="A0A1M6BMY9"/>
<organism evidence="2 3">
    <name type="scientific">Malonomonas rubra DSM 5091</name>
    <dbReference type="NCBI Taxonomy" id="1122189"/>
    <lineage>
        <taxon>Bacteria</taxon>
        <taxon>Pseudomonadati</taxon>
        <taxon>Thermodesulfobacteriota</taxon>
        <taxon>Desulfuromonadia</taxon>
        <taxon>Desulfuromonadales</taxon>
        <taxon>Geopsychrobacteraceae</taxon>
        <taxon>Malonomonas</taxon>
    </lineage>
</organism>
<dbReference type="RefSeq" id="WP_072904916.1">
    <property type="nucleotide sequence ID" value="NZ_FQZT01000001.1"/>
</dbReference>
<feature type="compositionally biased region" description="Basic residues" evidence="1">
    <location>
        <begin position="29"/>
        <end position="38"/>
    </location>
</feature>
<proteinExistence type="predicted"/>
<protein>
    <submittedName>
        <fullName evidence="2">Uncharacterized protein</fullName>
    </submittedName>
</protein>
<name>A0A1M6BMY9_MALRU</name>
<dbReference type="EMBL" id="FQZT01000001">
    <property type="protein sequence ID" value="SHI49918.1"/>
    <property type="molecule type" value="Genomic_DNA"/>
</dbReference>